<dbReference type="EMBL" id="OW240913">
    <property type="protein sequence ID" value="CAH2253763.1"/>
    <property type="molecule type" value="Genomic_DNA"/>
</dbReference>
<protein>
    <submittedName>
        <fullName evidence="2">Uncharacterized protein</fullName>
    </submittedName>
</protein>
<evidence type="ECO:0000313" key="2">
    <source>
        <dbReference type="EMBL" id="CAH2253763.1"/>
    </source>
</evidence>
<accession>A0AAD1RH36</accession>
<feature type="region of interest" description="Disordered" evidence="1">
    <location>
        <begin position="35"/>
        <end position="121"/>
    </location>
</feature>
<sequence length="173" mass="19810">MPFLFPQLSRKTRRRSRAYLEYCTARVAPGVRELTEATHYLPQPRATPPSRDMDKMGRRSQKSQPGVSKDTLDISAMLQRSTTTKMVTSSDRNESSDCSELPLEEMREPSPTRPAQTAKASEDNTLHLRQQVQGLKKSINLMQCSYDTLTARVDQAEDHHRRTNIKIWAFQTT</sequence>
<feature type="compositionally biased region" description="Polar residues" evidence="1">
    <location>
        <begin position="78"/>
        <end position="90"/>
    </location>
</feature>
<reference evidence="2" key="1">
    <citation type="submission" date="2022-03" db="EMBL/GenBank/DDBJ databases">
        <authorList>
            <person name="Alioto T."/>
            <person name="Alioto T."/>
            <person name="Gomez Garrido J."/>
        </authorList>
    </citation>
    <scope>NUCLEOTIDE SEQUENCE</scope>
</reference>
<dbReference type="Proteomes" id="UP001295444">
    <property type="component" value="Chromosome 02"/>
</dbReference>
<proteinExistence type="predicted"/>
<evidence type="ECO:0000313" key="3">
    <source>
        <dbReference type="Proteomes" id="UP001295444"/>
    </source>
</evidence>
<keyword evidence="3" id="KW-1185">Reference proteome</keyword>
<organism evidence="2 3">
    <name type="scientific">Pelobates cultripes</name>
    <name type="common">Western spadefoot toad</name>
    <dbReference type="NCBI Taxonomy" id="61616"/>
    <lineage>
        <taxon>Eukaryota</taxon>
        <taxon>Metazoa</taxon>
        <taxon>Chordata</taxon>
        <taxon>Craniata</taxon>
        <taxon>Vertebrata</taxon>
        <taxon>Euteleostomi</taxon>
        <taxon>Amphibia</taxon>
        <taxon>Batrachia</taxon>
        <taxon>Anura</taxon>
        <taxon>Pelobatoidea</taxon>
        <taxon>Pelobatidae</taxon>
        <taxon>Pelobates</taxon>
    </lineage>
</organism>
<evidence type="ECO:0000256" key="1">
    <source>
        <dbReference type="SAM" id="MobiDB-lite"/>
    </source>
</evidence>
<gene>
    <name evidence="2" type="ORF">PECUL_23A028745</name>
</gene>
<dbReference type="AlphaFoldDB" id="A0AAD1RH36"/>
<name>A0AAD1RH36_PELCU</name>